<dbReference type="PANTHER" id="PTHR31225">
    <property type="entry name" value="OS04G0344100 PROTEIN-RELATED"/>
    <property type="match status" value="1"/>
</dbReference>
<evidence type="ECO:0000256" key="1">
    <source>
        <dbReference type="ARBA" id="ARBA00001946"/>
    </source>
</evidence>
<dbReference type="FunFam" id="1.10.600.10:FF:000007">
    <property type="entry name" value="Isoprene synthase, chloroplastic"/>
    <property type="match status" value="1"/>
</dbReference>
<dbReference type="Pfam" id="PF01397">
    <property type="entry name" value="Terpene_synth"/>
    <property type="match status" value="1"/>
</dbReference>
<proteinExistence type="evidence at transcript level"/>
<dbReference type="InterPro" id="IPR005630">
    <property type="entry name" value="Terpene_synthase_metal-bd"/>
</dbReference>
<feature type="domain" description="Terpene synthase N-terminal" evidence="4">
    <location>
        <begin position="75"/>
        <end position="251"/>
    </location>
</feature>
<keyword evidence="3" id="KW-0460">Magnesium</keyword>
<organism evidence="6">
    <name type="scientific">Coriandrum sativum</name>
    <name type="common">Coriander</name>
    <name type="synonym">Chinese parsley</name>
    <dbReference type="NCBI Taxonomy" id="4047"/>
    <lineage>
        <taxon>Eukaryota</taxon>
        <taxon>Viridiplantae</taxon>
        <taxon>Streptophyta</taxon>
        <taxon>Embryophyta</taxon>
        <taxon>Tracheophyta</taxon>
        <taxon>Spermatophyta</taxon>
        <taxon>Magnoliopsida</taxon>
        <taxon>eudicotyledons</taxon>
        <taxon>Gunneridae</taxon>
        <taxon>Pentapetalae</taxon>
        <taxon>asterids</taxon>
        <taxon>campanulids</taxon>
        <taxon>Apiales</taxon>
        <taxon>Apiaceae</taxon>
        <taxon>Apioideae</taxon>
        <taxon>apioid superclade</taxon>
        <taxon>Coriandreae</taxon>
        <taxon>Coriandrum</taxon>
    </lineage>
</organism>
<dbReference type="SUPFAM" id="SSF48239">
    <property type="entry name" value="Terpenoid cyclases/Protein prenyltransferases"/>
    <property type="match status" value="1"/>
</dbReference>
<comment type="cofactor">
    <cofactor evidence="1">
        <name>Mg(2+)</name>
        <dbReference type="ChEBI" id="CHEBI:18420"/>
    </cofactor>
</comment>
<feature type="domain" description="Terpene synthase metal-binding" evidence="5">
    <location>
        <begin position="311"/>
        <end position="549"/>
    </location>
</feature>
<name>A0A059SVE6_CORSA</name>
<sequence>MALSILNLGLNSSSIRSMLKPTSFTSVNPSSTARKVFEITRIRCSSTHDTAVVSRGNVSDEVSNVRRSGNYPPSMWDYDFFQSLSSNFKGEICSKHASELKENVRMLLNKEDLDSLHKLELVDTIQRLGVSYHFQDEIKRILEAMYSTNEKLHSHDLNAVSLKFRLLRQHSFDVPEEIFKEFMDESGKFKASLSKDMKGIVSLYEASYLSIKNEKIMDEAQGFATKHMKDYISDINNTKDKNLIKLVSHALEFPQHWREPRQEARWFIDFYETSAPAEDYVSNFLYFAKLDYNMVQSIYQDDLKYLSKWWKDTEWGEKLGFARERLMECFYWSVGYNSHPEFSYGRKVLAAITAFITTIDDIYDVYASLDELEVLTKLTKRWDAAELDQLPDYVKVCFTVFYNDINEVANVAERKHGVSILPFFQKVWTDLFDAYLVEAKWYHSGYKPSLSEYLDKAWISISGPVILTHSYFVKANSMNHEDFQSLMTYPNIIRLSATILRLADDIATSSHEMERGDNPKAIQCYMNDSGVSEEEAREHIKYLITETLKELNEESARSSFSKPFIDSCLNLARMSLNVYLYGDGHGAPTLKDKERSTYLFVDPIPIEFSL</sequence>
<evidence type="ECO:0000256" key="2">
    <source>
        <dbReference type="ARBA" id="ARBA00022723"/>
    </source>
</evidence>
<dbReference type="InterPro" id="IPR050148">
    <property type="entry name" value="Terpene_synthase-like"/>
</dbReference>
<dbReference type="InterPro" id="IPR008930">
    <property type="entry name" value="Terpenoid_cyclase/PrenylTrfase"/>
</dbReference>
<dbReference type="Gene3D" id="1.10.600.10">
    <property type="entry name" value="Farnesyl Diphosphate Synthase"/>
    <property type="match status" value="1"/>
</dbReference>
<dbReference type="InterPro" id="IPR034741">
    <property type="entry name" value="Terpene_cyclase-like_1_C"/>
</dbReference>
<dbReference type="InterPro" id="IPR036965">
    <property type="entry name" value="Terpene_synth_N_sf"/>
</dbReference>
<evidence type="ECO:0000313" key="6">
    <source>
        <dbReference type="EMBL" id="AHC54050.1"/>
    </source>
</evidence>
<dbReference type="FunFam" id="1.50.10.130:FF:000001">
    <property type="entry name" value="Isoprene synthase, chloroplastic"/>
    <property type="match status" value="1"/>
</dbReference>
<dbReference type="Pfam" id="PF03936">
    <property type="entry name" value="Terpene_synth_C"/>
    <property type="match status" value="1"/>
</dbReference>
<evidence type="ECO:0000256" key="3">
    <source>
        <dbReference type="ARBA" id="ARBA00022842"/>
    </source>
</evidence>
<reference evidence="6" key="1">
    <citation type="journal article" date="2014" name="Phytochemistry">
        <title>Transcriptome profiling, and cloning and characterization of the main monoterpene synthases of Coriandrum sativum L.</title>
        <authorList>
            <person name="Galata M."/>
            <person name="Sarker L.S."/>
            <person name="Mahmoud S.S."/>
        </authorList>
    </citation>
    <scope>NUCLEOTIDE SEQUENCE</scope>
    <source>
        <tissue evidence="6">Seeds</tissue>
    </source>
</reference>
<gene>
    <name evidence="6" type="primary">gTRPS</name>
</gene>
<dbReference type="SFLD" id="SFLDS00005">
    <property type="entry name" value="Isoprenoid_Synthase_Type_I"/>
    <property type="match status" value="1"/>
</dbReference>
<dbReference type="InterPro" id="IPR001906">
    <property type="entry name" value="Terpene_synth_N"/>
</dbReference>
<protein>
    <submittedName>
        <fullName evidence="6">Gamma-terpinene synthase</fullName>
    </submittedName>
</protein>
<dbReference type="EMBL" id="KF700699">
    <property type="protein sequence ID" value="AHC54050.1"/>
    <property type="molecule type" value="mRNA"/>
</dbReference>
<dbReference type="SFLD" id="SFLDG01019">
    <property type="entry name" value="Terpene_Cyclase_Like_1_C_Termi"/>
    <property type="match status" value="1"/>
</dbReference>
<dbReference type="CDD" id="cd00684">
    <property type="entry name" value="Terpene_cyclase_plant_C1"/>
    <property type="match status" value="1"/>
</dbReference>
<dbReference type="AlphaFoldDB" id="A0A059SVE6"/>
<dbReference type="PANTHER" id="PTHR31225:SF9">
    <property type="entry name" value="TERPENE SYNTHASE 10"/>
    <property type="match status" value="1"/>
</dbReference>
<dbReference type="GO" id="GO:0016102">
    <property type="term" value="P:diterpenoid biosynthetic process"/>
    <property type="evidence" value="ECO:0007669"/>
    <property type="project" value="InterPro"/>
</dbReference>
<dbReference type="SUPFAM" id="SSF48576">
    <property type="entry name" value="Terpenoid synthases"/>
    <property type="match status" value="1"/>
</dbReference>
<keyword evidence="2" id="KW-0479">Metal-binding</keyword>
<dbReference type="GO" id="GO:0000287">
    <property type="term" value="F:magnesium ion binding"/>
    <property type="evidence" value="ECO:0007669"/>
    <property type="project" value="InterPro"/>
</dbReference>
<evidence type="ECO:0000259" key="5">
    <source>
        <dbReference type="Pfam" id="PF03936"/>
    </source>
</evidence>
<evidence type="ECO:0000259" key="4">
    <source>
        <dbReference type="Pfam" id="PF01397"/>
    </source>
</evidence>
<dbReference type="InterPro" id="IPR044814">
    <property type="entry name" value="Terpene_cyclase_plant_C1"/>
</dbReference>
<dbReference type="InterPro" id="IPR008949">
    <property type="entry name" value="Isoprenoid_synthase_dom_sf"/>
</dbReference>
<dbReference type="Gene3D" id="1.50.10.130">
    <property type="entry name" value="Terpene synthase, N-terminal domain"/>
    <property type="match status" value="1"/>
</dbReference>
<dbReference type="GO" id="GO:0010333">
    <property type="term" value="F:terpene synthase activity"/>
    <property type="evidence" value="ECO:0007669"/>
    <property type="project" value="InterPro"/>
</dbReference>
<accession>A0A059SVE6</accession>